<dbReference type="Pfam" id="PF00149">
    <property type="entry name" value="Metallophos"/>
    <property type="match status" value="1"/>
</dbReference>
<dbReference type="PANTHER" id="PTHR39323">
    <property type="entry name" value="BLR1149 PROTEIN"/>
    <property type="match status" value="1"/>
</dbReference>
<organism evidence="2 3">
    <name type="scientific">Tritonibacter scottomollicae</name>
    <name type="common">Epibacterium scottomollicae</name>
    <dbReference type="NCBI Taxonomy" id="483013"/>
    <lineage>
        <taxon>Bacteria</taxon>
        <taxon>Pseudomonadati</taxon>
        <taxon>Pseudomonadota</taxon>
        <taxon>Alphaproteobacteria</taxon>
        <taxon>Rhodobacterales</taxon>
        <taxon>Paracoccaceae</taxon>
        <taxon>Tritonibacter</taxon>
    </lineage>
</organism>
<reference evidence="2 3" key="1">
    <citation type="submission" date="2018-03" db="EMBL/GenBank/DDBJ databases">
        <title>Genomic Encyclopedia of Archaeal and Bacterial Type Strains, Phase II (KMG-II): from individual species to whole genera.</title>
        <authorList>
            <person name="Goeker M."/>
        </authorList>
    </citation>
    <scope>NUCLEOTIDE SEQUENCE [LARGE SCALE GENOMIC DNA]</scope>
    <source>
        <strain evidence="2 3">DSM 25328</strain>
    </source>
</reference>
<evidence type="ECO:0000259" key="1">
    <source>
        <dbReference type="Pfam" id="PF00149"/>
    </source>
</evidence>
<evidence type="ECO:0000313" key="3">
    <source>
        <dbReference type="Proteomes" id="UP000237718"/>
    </source>
</evidence>
<dbReference type="InterPro" id="IPR026336">
    <property type="entry name" value="PdeM-like"/>
</dbReference>
<dbReference type="GO" id="GO:0016787">
    <property type="term" value="F:hydrolase activity"/>
    <property type="evidence" value="ECO:0007669"/>
    <property type="project" value="InterPro"/>
</dbReference>
<comment type="caution">
    <text evidence="2">The sequence shown here is derived from an EMBL/GenBank/DDBJ whole genome shotgun (WGS) entry which is preliminary data.</text>
</comment>
<dbReference type="InterPro" id="IPR024173">
    <property type="entry name" value="Pesterase_MJ0037-like"/>
</dbReference>
<feature type="domain" description="Calcineurin-like phosphoesterase" evidence="1">
    <location>
        <begin position="40"/>
        <end position="133"/>
    </location>
</feature>
<dbReference type="PANTHER" id="PTHR39323:SF1">
    <property type="entry name" value="BLR1149 PROTEIN"/>
    <property type="match status" value="1"/>
</dbReference>
<protein>
    <submittedName>
        <fullName evidence="2">Putative phosphoesterase</fullName>
    </submittedName>
</protein>
<dbReference type="SUPFAM" id="SSF56300">
    <property type="entry name" value="Metallo-dependent phosphatases"/>
    <property type="match status" value="1"/>
</dbReference>
<dbReference type="InterPro" id="IPR029052">
    <property type="entry name" value="Metallo-depent_PP-like"/>
</dbReference>
<dbReference type="InterPro" id="IPR004843">
    <property type="entry name" value="Calcineurin-like_PHP"/>
</dbReference>
<proteinExistence type="predicted"/>
<accession>A0A2T1ANZ3</accession>
<dbReference type="EMBL" id="PVUF01000001">
    <property type="protein sequence ID" value="PRZ50319.1"/>
    <property type="molecule type" value="Genomic_DNA"/>
</dbReference>
<dbReference type="Proteomes" id="UP000237718">
    <property type="component" value="Unassembled WGS sequence"/>
</dbReference>
<evidence type="ECO:0000313" key="2">
    <source>
        <dbReference type="EMBL" id="PRZ50319.1"/>
    </source>
</evidence>
<dbReference type="PIRSF" id="PIRSF000887">
    <property type="entry name" value="Pesterase_MJ0037"/>
    <property type="match status" value="1"/>
</dbReference>
<dbReference type="AlphaFoldDB" id="A0A2T1ANZ3"/>
<dbReference type="Gene3D" id="3.60.21.10">
    <property type="match status" value="1"/>
</dbReference>
<name>A0A2T1ANZ3_TRISK</name>
<dbReference type="RefSeq" id="WP_243394913.1">
    <property type="nucleotide sequence ID" value="NZ_PVUF01000001.1"/>
</dbReference>
<sequence>MTSSTAVMLNNISAGFDVTFHGARLTALAARALWWGADTTLVVSDLHLGKSERVARRTGVSLPPYETHDTLDRLETLIAALSPTRVICLGDTFDDDLAASSLTTSDRARLQALMQGRHWIWVEGNHDPAPPALGGDPVAELRLGALAFRHIASPDAVGEISGHYHPKVRLRGQSRPAFLLDKSRLIMPAFGTYTGGLRSTDAALTALMDKRALAILTGARALPCPMPR</sequence>
<dbReference type="NCBIfam" id="TIGR04123">
    <property type="entry name" value="P_estr_lig_assc"/>
    <property type="match status" value="1"/>
</dbReference>
<gene>
    <name evidence="2" type="ORF">CLV89_101539</name>
</gene>